<feature type="compositionally biased region" description="Acidic residues" evidence="2">
    <location>
        <begin position="663"/>
        <end position="691"/>
    </location>
</feature>
<dbReference type="Pfam" id="PF17109">
    <property type="entry name" value="Goodbye"/>
    <property type="match status" value="1"/>
</dbReference>
<evidence type="ECO:0000259" key="3">
    <source>
        <dbReference type="Pfam" id="PF17109"/>
    </source>
</evidence>
<dbReference type="Proteomes" id="UP001175000">
    <property type="component" value="Unassembled WGS sequence"/>
</dbReference>
<dbReference type="PANTHER" id="PTHR10039:SF17">
    <property type="entry name" value="FUNGAL STAND N-TERMINAL GOODBYE DOMAIN-CONTAINING PROTEIN-RELATED"/>
    <property type="match status" value="1"/>
</dbReference>
<dbReference type="SUPFAM" id="SSF52540">
    <property type="entry name" value="P-loop containing nucleoside triphosphate hydrolases"/>
    <property type="match status" value="1"/>
</dbReference>
<evidence type="ECO:0000313" key="5">
    <source>
        <dbReference type="EMBL" id="KAK0622754.1"/>
    </source>
</evidence>
<keyword evidence="1" id="KW-0677">Repeat</keyword>
<dbReference type="Gene3D" id="1.25.40.10">
    <property type="entry name" value="Tetratricopeptide repeat domain"/>
    <property type="match status" value="1"/>
</dbReference>
<reference evidence="5" key="1">
    <citation type="submission" date="2023-06" db="EMBL/GenBank/DDBJ databases">
        <title>Genome-scale phylogeny and comparative genomics of the fungal order Sordariales.</title>
        <authorList>
            <consortium name="Lawrence Berkeley National Laboratory"/>
            <person name="Hensen N."/>
            <person name="Bonometti L."/>
            <person name="Westerberg I."/>
            <person name="Brannstrom I.O."/>
            <person name="Guillou S."/>
            <person name="Cros-Aarteil S."/>
            <person name="Calhoun S."/>
            <person name="Haridas S."/>
            <person name="Kuo A."/>
            <person name="Mondo S."/>
            <person name="Pangilinan J."/>
            <person name="Riley R."/>
            <person name="Labutti K."/>
            <person name="Andreopoulos B."/>
            <person name="Lipzen A."/>
            <person name="Chen C."/>
            <person name="Yanf M."/>
            <person name="Daum C."/>
            <person name="Ng V."/>
            <person name="Clum A."/>
            <person name="Steindorff A."/>
            <person name="Ohm R."/>
            <person name="Martin F."/>
            <person name="Silar P."/>
            <person name="Natvig D."/>
            <person name="Lalanne C."/>
            <person name="Gautier V."/>
            <person name="Ament-Velasquez S.L."/>
            <person name="Kruys A."/>
            <person name="Hutchinson M.I."/>
            <person name="Powell A.J."/>
            <person name="Barry K."/>
            <person name="Miller A.N."/>
            <person name="Grigoriev I.V."/>
            <person name="Debuchy R."/>
            <person name="Gladieux P."/>
            <person name="Thoren M.H."/>
            <person name="Johannesson H."/>
        </authorList>
    </citation>
    <scope>NUCLEOTIDE SEQUENCE</scope>
    <source>
        <strain evidence="5">CBS 606.72</strain>
    </source>
</reference>
<sequence>MNERGEDLGILWQDAVAEYRRDTGHVLSPSAMQPLADIKSIEDVATHIEKSETAFAKFRQKNERLWSALATFVTPISAIANIAITPASVADYGTISSAVLGAVVHLIKAGEGVSNAYDWIEQLFRELQDFSDRLRQYVQTRLDPVMRRKMVAILAVILKVIGRSQRLIRERRFREYLRVTFLGKDAATKNLIDDLNKLLGSEQRYVLGITYATAQRTEDTVNATHEIASKVLGVIEEEKNRKAQAEDDSRLRNTLCATSAPGDVEEIFVRNERVLLKGTGAWLEDEPFFRAWMCREAAILWIFGGPGSGKSFLSTRLIQQLKDTNEESDVVAFFFVKENSENLRDANILIKTLAWQIAGKDAAFRRHAVAVCRQRSLTATAELSWESLFLGYYRQDANCGQNVAAVTIVIDGLDEATAETRTTILRLMKDLVSTSQSANEANRGIRIAVIGRRSLRSEMDFRRQEKNFFIEVSRTKNRDDINSYIRKRLEELEILREMRKMKPNGLKRANKEGGKIMKKVSEGADGVFLWAKLLLDSLMKKDLPQIEAILASPPSTLDKMIWSVFGRLAHDEELDQHVLRKMLMFMTHARRPLLFGELDLVTSLPARKPNYLLWKHIRGTLSSVFELKFPDDIDPDEIDAPEEDAPTQNEEEISSAPGGTDSGTDEEDAGFDFSYDDGDSDEEDTEGALSDNDDIFSTTVERVRTSKEEASREDAEDLEDLLSHLTKSKVHTTVAFCHTRIRDFLVREGNPRTRQSEPLSIIPTADDIHADIAIACLEIFELEVSLRDDKRFLCDYPLCHLPFHLDGIDRATIAPEKAGRIIDGLYWLFGTSKGILCLLNSVTDYDEFHNSNREFWALWAATDRYIRLVQLWFRKAEPLREHISAPDEAVIWMLTASQSLEGLLRPAIHTASTEWLCQPSFESDTYFQKGEFPAWLINGWLTLIEGGEPLAEPSAFVNFETVTPERLEYTATYAGLERDVHWHTLLGWSLMMGKHYAAAVSHYESAIALYPRAWVALEGLSRCAGEQGRPAEAVVWQEKAIDVLPEELDWIRGWLCPRITDWATQIGDTEKAYHHAKEGFRADPRCILASTTFLRESRKHENAAELMNTLELLSKTDICGLAYNALVRLFVNGENIFWPIGWACATGGRPSFVMDAMDEALAIVEAGDRDWIKIWLPYMVARFRYVFYGREDQAVGLLETFLKRMAQANENLQRSYSIERKDARNLLARFYFDAAVEAWGRDPTTRPASADSLKQLAVPVSTGFGENYEGFDIFRTDYPAMLWGRWLRDHRGADEAMWRKCFRARLLEEMNTVDDDDPTNDTAGVSSLAVSLFHAGDRKNAGAIMAILLRSFESGTGSRGSGGDESGEAGALKLNIENAPASYRCSNCEQSIPRVAELFVCEICPNGVNWCGACLALLQNTKLHEKLIHRQCHPRHDFYRAWPIPEDAMHVAAESFENGVTVRKVWLENLRREWWG</sequence>
<protein>
    <submittedName>
        <fullName evidence="5">Uncharacterized protein</fullName>
    </submittedName>
</protein>
<dbReference type="PANTHER" id="PTHR10039">
    <property type="entry name" value="AMELOGENIN"/>
    <property type="match status" value="1"/>
</dbReference>
<comment type="caution">
    <text evidence="5">The sequence shown here is derived from an EMBL/GenBank/DDBJ whole genome shotgun (WGS) entry which is preliminary data.</text>
</comment>
<feature type="compositionally biased region" description="Acidic residues" evidence="2">
    <location>
        <begin position="632"/>
        <end position="653"/>
    </location>
</feature>
<accession>A0AA39WW61</accession>
<evidence type="ECO:0000256" key="1">
    <source>
        <dbReference type="ARBA" id="ARBA00022737"/>
    </source>
</evidence>
<organism evidence="5 6">
    <name type="scientific">Immersiella caudata</name>
    <dbReference type="NCBI Taxonomy" id="314043"/>
    <lineage>
        <taxon>Eukaryota</taxon>
        <taxon>Fungi</taxon>
        <taxon>Dikarya</taxon>
        <taxon>Ascomycota</taxon>
        <taxon>Pezizomycotina</taxon>
        <taxon>Sordariomycetes</taxon>
        <taxon>Sordariomycetidae</taxon>
        <taxon>Sordariales</taxon>
        <taxon>Lasiosphaeriaceae</taxon>
        <taxon>Immersiella</taxon>
    </lineage>
</organism>
<dbReference type="InterPro" id="IPR056884">
    <property type="entry name" value="NPHP3-like_N"/>
</dbReference>
<dbReference type="InterPro" id="IPR027417">
    <property type="entry name" value="P-loop_NTPase"/>
</dbReference>
<proteinExistence type="predicted"/>
<dbReference type="Gene3D" id="3.40.50.300">
    <property type="entry name" value="P-loop containing nucleotide triphosphate hydrolases"/>
    <property type="match status" value="1"/>
</dbReference>
<feature type="region of interest" description="Disordered" evidence="2">
    <location>
        <begin position="632"/>
        <end position="691"/>
    </location>
</feature>
<dbReference type="SUPFAM" id="SSF48452">
    <property type="entry name" value="TPR-like"/>
    <property type="match status" value="1"/>
</dbReference>
<evidence type="ECO:0000256" key="2">
    <source>
        <dbReference type="SAM" id="MobiDB-lite"/>
    </source>
</evidence>
<evidence type="ECO:0000259" key="4">
    <source>
        <dbReference type="Pfam" id="PF24883"/>
    </source>
</evidence>
<feature type="domain" description="Fungal STAND N-terminal Goodbye" evidence="3">
    <location>
        <begin position="12"/>
        <end position="137"/>
    </location>
</feature>
<dbReference type="InterPro" id="IPR031350">
    <property type="entry name" value="Goodbye_dom"/>
</dbReference>
<name>A0AA39WW61_9PEZI</name>
<evidence type="ECO:0000313" key="6">
    <source>
        <dbReference type="Proteomes" id="UP001175000"/>
    </source>
</evidence>
<feature type="domain" description="Nephrocystin 3-like N-terminal" evidence="4">
    <location>
        <begin position="278"/>
        <end position="437"/>
    </location>
</feature>
<gene>
    <name evidence="5" type="ORF">B0T14DRAFT_564176</name>
</gene>
<dbReference type="Pfam" id="PF24883">
    <property type="entry name" value="NPHP3_N"/>
    <property type="match status" value="1"/>
</dbReference>
<keyword evidence="6" id="KW-1185">Reference proteome</keyword>
<dbReference type="InterPro" id="IPR011990">
    <property type="entry name" value="TPR-like_helical_dom_sf"/>
</dbReference>
<dbReference type="EMBL" id="JAULSU010000003">
    <property type="protein sequence ID" value="KAK0622754.1"/>
    <property type="molecule type" value="Genomic_DNA"/>
</dbReference>